<dbReference type="GO" id="GO:0001817">
    <property type="term" value="P:regulation of cytokine production"/>
    <property type="evidence" value="ECO:0007669"/>
    <property type="project" value="TreeGrafter"/>
</dbReference>
<feature type="domain" description="Ig-like" evidence="8">
    <location>
        <begin position="206"/>
        <end position="290"/>
    </location>
</feature>
<dbReference type="GO" id="GO:0009897">
    <property type="term" value="C:external side of plasma membrane"/>
    <property type="evidence" value="ECO:0007669"/>
    <property type="project" value="TreeGrafter"/>
</dbReference>
<dbReference type="GO" id="GO:0050852">
    <property type="term" value="P:T cell receptor signaling pathway"/>
    <property type="evidence" value="ECO:0007669"/>
    <property type="project" value="TreeGrafter"/>
</dbReference>
<keyword evidence="7" id="KW-1133">Transmembrane helix</keyword>
<evidence type="ECO:0000256" key="3">
    <source>
        <dbReference type="ARBA" id="ARBA00023136"/>
    </source>
</evidence>
<evidence type="ECO:0000256" key="5">
    <source>
        <dbReference type="ARBA" id="ARBA00023180"/>
    </source>
</evidence>
<evidence type="ECO:0000256" key="6">
    <source>
        <dbReference type="ARBA" id="ARBA00023319"/>
    </source>
</evidence>
<dbReference type="Gene3D" id="2.60.40.10">
    <property type="entry name" value="Immunoglobulins"/>
    <property type="match status" value="8"/>
</dbReference>
<name>A0A9D3SNA1_9TELE</name>
<comment type="subcellular location">
    <subcellularLocation>
        <location evidence="1">Membrane</location>
    </subcellularLocation>
</comment>
<dbReference type="Pfam" id="PF22705">
    <property type="entry name" value="C2-set_3"/>
    <property type="match status" value="3"/>
</dbReference>
<dbReference type="InterPro" id="IPR003598">
    <property type="entry name" value="Ig_sub2"/>
</dbReference>
<dbReference type="InterPro" id="IPR003599">
    <property type="entry name" value="Ig_sub"/>
</dbReference>
<evidence type="ECO:0000313" key="10">
    <source>
        <dbReference type="Proteomes" id="UP000824219"/>
    </source>
</evidence>
<gene>
    <name evidence="9" type="ORF">KOW79_006634</name>
</gene>
<keyword evidence="7" id="KW-0812">Transmembrane</keyword>
<dbReference type="PANTHER" id="PTHR24100">
    <property type="entry name" value="BUTYROPHILIN"/>
    <property type="match status" value="1"/>
</dbReference>
<dbReference type="GO" id="GO:0005102">
    <property type="term" value="F:signaling receptor binding"/>
    <property type="evidence" value="ECO:0007669"/>
    <property type="project" value="TreeGrafter"/>
</dbReference>
<feature type="domain" description="Ig-like" evidence="8">
    <location>
        <begin position="1"/>
        <end position="77"/>
    </location>
</feature>
<dbReference type="GO" id="GO:0050863">
    <property type="term" value="P:regulation of T cell activation"/>
    <property type="evidence" value="ECO:0007669"/>
    <property type="project" value="UniProtKB-ARBA"/>
</dbReference>
<feature type="domain" description="Ig-like" evidence="8">
    <location>
        <begin position="778"/>
        <end position="878"/>
    </location>
</feature>
<organism evidence="9 10">
    <name type="scientific">Hemibagrus wyckioides</name>
    <dbReference type="NCBI Taxonomy" id="337641"/>
    <lineage>
        <taxon>Eukaryota</taxon>
        <taxon>Metazoa</taxon>
        <taxon>Chordata</taxon>
        <taxon>Craniata</taxon>
        <taxon>Vertebrata</taxon>
        <taxon>Euteleostomi</taxon>
        <taxon>Actinopterygii</taxon>
        <taxon>Neopterygii</taxon>
        <taxon>Teleostei</taxon>
        <taxon>Ostariophysi</taxon>
        <taxon>Siluriformes</taxon>
        <taxon>Bagridae</taxon>
        <taxon>Hemibagrus</taxon>
    </lineage>
</organism>
<dbReference type="GO" id="GO:1903037">
    <property type="term" value="P:regulation of leukocyte cell-cell adhesion"/>
    <property type="evidence" value="ECO:0007669"/>
    <property type="project" value="UniProtKB-ARBA"/>
</dbReference>
<dbReference type="InterPro" id="IPR013106">
    <property type="entry name" value="Ig_V-set"/>
</dbReference>
<accession>A0A9D3SNA1</accession>
<dbReference type="SMART" id="SM00406">
    <property type="entry name" value="IGv"/>
    <property type="match status" value="5"/>
</dbReference>
<dbReference type="PANTHER" id="PTHR24100:SF151">
    <property type="entry name" value="ICOS LIGAND"/>
    <property type="match status" value="1"/>
</dbReference>
<reference evidence="9 10" key="1">
    <citation type="submission" date="2021-06" db="EMBL/GenBank/DDBJ databases">
        <title>Chromosome-level genome assembly of the red-tail catfish (Hemibagrus wyckioides).</title>
        <authorList>
            <person name="Shao F."/>
        </authorList>
    </citation>
    <scope>NUCLEOTIDE SEQUENCE [LARGE SCALE GENOMIC DNA]</scope>
    <source>
        <strain evidence="9">EC202008001</strain>
        <tissue evidence="9">Blood</tissue>
    </source>
</reference>
<evidence type="ECO:0000313" key="9">
    <source>
        <dbReference type="EMBL" id="KAG7330412.1"/>
    </source>
</evidence>
<proteinExistence type="predicted"/>
<evidence type="ECO:0000259" key="8">
    <source>
        <dbReference type="PROSITE" id="PS50835"/>
    </source>
</evidence>
<feature type="domain" description="Ig-like" evidence="8">
    <location>
        <begin position="530"/>
        <end position="615"/>
    </location>
</feature>
<keyword evidence="10" id="KW-1185">Reference proteome</keyword>
<dbReference type="SMART" id="SM00408">
    <property type="entry name" value="IGc2"/>
    <property type="match status" value="4"/>
</dbReference>
<feature type="domain" description="Ig-like" evidence="8">
    <location>
        <begin position="291"/>
        <end position="401"/>
    </location>
</feature>
<dbReference type="InterPro" id="IPR036179">
    <property type="entry name" value="Ig-like_dom_sf"/>
</dbReference>
<dbReference type="InterPro" id="IPR050504">
    <property type="entry name" value="IgSF_BTN/MOG"/>
</dbReference>
<keyword evidence="6" id="KW-0393">Immunoglobulin domain</keyword>
<keyword evidence="4" id="KW-1015">Disulfide bond</keyword>
<dbReference type="EMBL" id="JAHKSW010000007">
    <property type="protein sequence ID" value="KAG7330412.1"/>
    <property type="molecule type" value="Genomic_DNA"/>
</dbReference>
<keyword evidence="2" id="KW-0732">Signal</keyword>
<feature type="transmembrane region" description="Helical" evidence="7">
    <location>
        <begin position="626"/>
        <end position="651"/>
    </location>
</feature>
<dbReference type="Proteomes" id="UP000824219">
    <property type="component" value="Linkage Group LG07"/>
</dbReference>
<feature type="domain" description="Ig-like" evidence="8">
    <location>
        <begin position="85"/>
        <end position="194"/>
    </location>
</feature>
<dbReference type="InterPro" id="IPR013783">
    <property type="entry name" value="Ig-like_fold"/>
</dbReference>
<protein>
    <recommendedName>
        <fullName evidence="8">Ig-like domain-containing protein</fullName>
    </recommendedName>
</protein>
<dbReference type="InterPro" id="IPR053896">
    <property type="entry name" value="BTN3A2-like_Ig-C"/>
</dbReference>
<keyword evidence="3 7" id="KW-0472">Membrane</keyword>
<dbReference type="AlphaFoldDB" id="A0A9D3SNA1"/>
<feature type="domain" description="Ig-like" evidence="8">
    <location>
        <begin position="657"/>
        <end position="766"/>
    </location>
</feature>
<dbReference type="PROSITE" id="PS50835">
    <property type="entry name" value="IG_LIKE"/>
    <property type="match status" value="8"/>
</dbReference>
<dbReference type="SMART" id="SM00409">
    <property type="entry name" value="IG"/>
    <property type="match status" value="5"/>
</dbReference>
<evidence type="ECO:0000256" key="2">
    <source>
        <dbReference type="ARBA" id="ARBA00022729"/>
    </source>
</evidence>
<feature type="domain" description="Ig-like" evidence="8">
    <location>
        <begin position="409"/>
        <end position="518"/>
    </location>
</feature>
<dbReference type="Pfam" id="PF07686">
    <property type="entry name" value="V-set"/>
    <property type="match status" value="5"/>
</dbReference>
<evidence type="ECO:0000256" key="4">
    <source>
        <dbReference type="ARBA" id="ARBA00023157"/>
    </source>
</evidence>
<dbReference type="OrthoDB" id="10055806at2759"/>
<dbReference type="InterPro" id="IPR007110">
    <property type="entry name" value="Ig-like_dom"/>
</dbReference>
<evidence type="ECO:0000256" key="7">
    <source>
        <dbReference type="SAM" id="Phobius"/>
    </source>
</evidence>
<comment type="caution">
    <text evidence="9">The sequence shown here is derived from an EMBL/GenBank/DDBJ whole genome shotgun (WGS) entry which is preliminary data.</text>
</comment>
<sequence length="878" mass="99423">MTVEWLRVDEAASLVHLYRDHADRNEDQDQSYRGRTSLFKEELQKGNASLKLSALQVSDAGEYKCLIEDKSWYDDITVHVIVEEPLQVIGPEAPLVAAAGEDLVLPCFIKPSTSAVDMTVEWLRLEEEASLVHLYRDHEDKNEDQAQSYRGRTSLFKEELQKGNASLKLSALQVSDEGEYKCLIEDKSWYDDITVHVIVEVLGSHPVIRMESYDNSGGINLVCESRGWKPEPEVLWLDREGATLPAEDTQIHRDTEGFSVKRRITVYESNRFYCRLQQKHHMMETDITINKQLQVVGPEAPLVAAAGEDLVLPCFIKPNTRTVDMTVEWLRLEEGASLVHYYKNHRDRNEDQAQSYRGRTSLFKEELQKGNASLKLSALQVSDEGEYKCLIEDKSWYDDITVHVIVEEPLQVISPEAPLVAAAGEDLVLPCFIKPNTSAVDMTVEWLRLDEEASLVHYYKNHRDRNEDQAQSYRGRTSLFKEELQKGNASLKLSALQVSDEGEYKCLIEDKSWYDDITVHVIVEVLGSRPVIRMESYDNSGGINLVCESRGWNPEPEAVLWLDREGVTLPAEDTQIHRDTEGFSVKRCITVYDSNRFYCRLQQKHHMMETDIIINSEVFGVCKRPVYIAVSACLVAGLLVTCVFGLILTAFGYKKEPLHVVGPEAPLVAAAGEDLVLPCFIKPNTSAVDMTVEWLRLEEEASSVHLYRDHEDKNEDQAQSYRGRTSLFKEELQKGNASLKLSALQVSDEGEYKCLIENKSWYDDITVHVIVEVLGSRPVIRMESYDNSGGINLVCESRGWKPEPEVLWLDREGVTLPAEDTQIHRDTEGFSVKRCITVYDSNRTSKTQAKCSLRVSNAEAKSRASNEEVVCSGCDSGS</sequence>
<dbReference type="SUPFAM" id="SSF48726">
    <property type="entry name" value="Immunoglobulin"/>
    <property type="match status" value="7"/>
</dbReference>
<dbReference type="FunFam" id="2.60.40.10:FF:000142">
    <property type="entry name" value="V-set domain-containing T-cell activation inhibitor 1"/>
    <property type="match status" value="5"/>
</dbReference>
<keyword evidence="5" id="KW-0325">Glycoprotein</keyword>
<evidence type="ECO:0000256" key="1">
    <source>
        <dbReference type="ARBA" id="ARBA00004370"/>
    </source>
</evidence>